<sequence length="114" mass="12713">MEPTMSFRSKTLFALLAAALAVPATSFAYWIPDNSEQGGTEVQDWSNMKSRTQVLQELEQAKADPTWATRQGEATGIWPQINAEPMKSRAQVQQELKALTAREKAYIQSFYTGA</sequence>
<name>A0A2N4UCK1_9BURK</name>
<comment type="caution">
    <text evidence="2">The sequence shown here is derived from an EMBL/GenBank/DDBJ whole genome shotgun (WGS) entry which is preliminary data.</text>
</comment>
<dbReference type="AlphaFoldDB" id="A0A2N4UCK1"/>
<feature type="chain" id="PRO_5014872218" evidence="1">
    <location>
        <begin position="29"/>
        <end position="114"/>
    </location>
</feature>
<organism evidence="2 3">
    <name type="scientific">Pollutimonas nitritireducens</name>
    <dbReference type="NCBI Taxonomy" id="2045209"/>
    <lineage>
        <taxon>Bacteria</taxon>
        <taxon>Pseudomonadati</taxon>
        <taxon>Pseudomonadota</taxon>
        <taxon>Betaproteobacteria</taxon>
        <taxon>Burkholderiales</taxon>
        <taxon>Alcaligenaceae</taxon>
        <taxon>Pollutimonas</taxon>
    </lineage>
</organism>
<protein>
    <submittedName>
        <fullName evidence="2">DUF4148 domain-containing protein</fullName>
    </submittedName>
</protein>
<keyword evidence="1" id="KW-0732">Signal</keyword>
<feature type="signal peptide" evidence="1">
    <location>
        <begin position="1"/>
        <end position="28"/>
    </location>
</feature>
<keyword evidence="3" id="KW-1185">Reference proteome</keyword>
<dbReference type="InterPro" id="IPR025421">
    <property type="entry name" value="DUF4148"/>
</dbReference>
<reference evidence="2 3" key="1">
    <citation type="submission" date="2017-10" db="EMBL/GenBank/DDBJ databases">
        <title>Two draft genome sequences of Pusillimonas sp. strains isolated from a nitrate- and radionuclide-contaminated groundwater in Russia.</title>
        <authorList>
            <person name="Grouzdev D.S."/>
            <person name="Tourova T.P."/>
            <person name="Goeva M.A."/>
            <person name="Babich T.L."/>
            <person name="Sokolova D.S."/>
            <person name="Abdullin R."/>
            <person name="Poltaraus A.B."/>
            <person name="Toshchakov S.V."/>
            <person name="Nazina T.N."/>
        </authorList>
    </citation>
    <scope>NUCLEOTIDE SEQUENCE [LARGE SCALE GENOMIC DNA]</scope>
    <source>
        <strain evidence="2 3">JR1/69-2-13</strain>
    </source>
</reference>
<evidence type="ECO:0000256" key="1">
    <source>
        <dbReference type="SAM" id="SignalP"/>
    </source>
</evidence>
<accession>A0A2N4UCK1</accession>
<evidence type="ECO:0000313" key="3">
    <source>
        <dbReference type="Proteomes" id="UP000234328"/>
    </source>
</evidence>
<dbReference type="Pfam" id="PF13663">
    <property type="entry name" value="DUF4148"/>
    <property type="match status" value="1"/>
</dbReference>
<evidence type="ECO:0000313" key="2">
    <source>
        <dbReference type="EMBL" id="PLC52750.1"/>
    </source>
</evidence>
<gene>
    <name evidence="2" type="ORF">CR155_16905</name>
</gene>
<proteinExistence type="predicted"/>
<dbReference type="Proteomes" id="UP000234328">
    <property type="component" value="Unassembled WGS sequence"/>
</dbReference>
<dbReference type="EMBL" id="PDNV01000011">
    <property type="protein sequence ID" value="PLC52750.1"/>
    <property type="molecule type" value="Genomic_DNA"/>
</dbReference>